<sequence length="19" mass="2210">MLVAAEFIRFFGTQFMVAM</sequence>
<dbReference type="EMBL" id="GBXM01042579">
    <property type="protein sequence ID" value="JAH65998.1"/>
    <property type="molecule type" value="Transcribed_RNA"/>
</dbReference>
<name>A0A0E9ULZ7_ANGAN</name>
<accession>A0A0E9ULZ7</accession>
<evidence type="ECO:0000313" key="1">
    <source>
        <dbReference type="EMBL" id="JAH65998.1"/>
    </source>
</evidence>
<protein>
    <submittedName>
        <fullName evidence="1">Uncharacterized protein</fullName>
    </submittedName>
</protein>
<reference evidence="1" key="1">
    <citation type="submission" date="2014-11" db="EMBL/GenBank/DDBJ databases">
        <authorList>
            <person name="Amaro Gonzalez C."/>
        </authorList>
    </citation>
    <scope>NUCLEOTIDE SEQUENCE</scope>
</reference>
<organism evidence="1">
    <name type="scientific">Anguilla anguilla</name>
    <name type="common">European freshwater eel</name>
    <name type="synonym">Muraena anguilla</name>
    <dbReference type="NCBI Taxonomy" id="7936"/>
    <lineage>
        <taxon>Eukaryota</taxon>
        <taxon>Metazoa</taxon>
        <taxon>Chordata</taxon>
        <taxon>Craniata</taxon>
        <taxon>Vertebrata</taxon>
        <taxon>Euteleostomi</taxon>
        <taxon>Actinopterygii</taxon>
        <taxon>Neopterygii</taxon>
        <taxon>Teleostei</taxon>
        <taxon>Anguilliformes</taxon>
        <taxon>Anguillidae</taxon>
        <taxon>Anguilla</taxon>
    </lineage>
</organism>
<proteinExistence type="predicted"/>
<reference evidence="1" key="2">
    <citation type="journal article" date="2015" name="Fish Shellfish Immunol.">
        <title>Early steps in the European eel (Anguilla anguilla)-Vibrio vulnificus interaction in the gills: Role of the RtxA13 toxin.</title>
        <authorList>
            <person name="Callol A."/>
            <person name="Pajuelo D."/>
            <person name="Ebbesson L."/>
            <person name="Teles M."/>
            <person name="MacKenzie S."/>
            <person name="Amaro C."/>
        </authorList>
    </citation>
    <scope>NUCLEOTIDE SEQUENCE</scope>
</reference>
<dbReference type="AlphaFoldDB" id="A0A0E9ULZ7"/>